<sequence>MVEEVTDVKKPVGIGKRSNHDILTDQPIIAINKLKDVSDDEFEDIVREWVWGYMIKKELSGYIDCKKCAGSGDLGRDIIAIRSLDGPDWDNYQCKNYRAKISPSQLWGEIGKFVYHAYKKRFSLPKNYYVVSGYGPGPDLINYTENPGKFKAELLANWDSHCATKISRGKTYPLDQDLKTYIEAIDFKMFQFIDPQQLIEEHAKTRYHYSRFGGSMPDRLLPPGLPPEVRANEITYVNELLDAYTDHKKTVISLANIESDATYMPHFTRQRHSFYLADSLNEFSKDQFAEYTNHFEALKLEIHSGVVDVCESAYPDRFSRVKAVTQEAKRLSITGNPLVKVMRVEDREGLCHHLVTDKQLTWKGEQA</sequence>
<proteinExistence type="predicted"/>
<accession>A0A521DN79</accession>
<name>A0A521DN79_9SPHI</name>
<dbReference type="OrthoDB" id="3242664at2"/>
<protein>
    <recommendedName>
        <fullName evidence="1">ABC-three component systems C-terminal domain-containing protein</fullName>
    </recommendedName>
</protein>
<evidence type="ECO:0000313" key="2">
    <source>
        <dbReference type="EMBL" id="SMO73166.1"/>
    </source>
</evidence>
<feature type="domain" description="ABC-three component systems C-terminal" evidence="1">
    <location>
        <begin position="233"/>
        <end position="362"/>
    </location>
</feature>
<organism evidence="2 3">
    <name type="scientific">Pedobacter westerhofensis</name>
    <dbReference type="NCBI Taxonomy" id="425512"/>
    <lineage>
        <taxon>Bacteria</taxon>
        <taxon>Pseudomonadati</taxon>
        <taxon>Bacteroidota</taxon>
        <taxon>Sphingobacteriia</taxon>
        <taxon>Sphingobacteriales</taxon>
        <taxon>Sphingobacteriaceae</taxon>
        <taxon>Pedobacter</taxon>
    </lineage>
</organism>
<dbReference type="EMBL" id="FXTN01000006">
    <property type="protein sequence ID" value="SMO73166.1"/>
    <property type="molecule type" value="Genomic_DNA"/>
</dbReference>
<evidence type="ECO:0000313" key="3">
    <source>
        <dbReference type="Proteomes" id="UP000320300"/>
    </source>
</evidence>
<dbReference type="Proteomes" id="UP000320300">
    <property type="component" value="Unassembled WGS sequence"/>
</dbReference>
<dbReference type="Pfam" id="PF20282">
    <property type="entry name" value="CTD6"/>
    <property type="match status" value="1"/>
</dbReference>
<gene>
    <name evidence="2" type="ORF">SAMN06265348_10624</name>
</gene>
<keyword evidence="3" id="KW-1185">Reference proteome</keyword>
<dbReference type="RefSeq" id="WP_142528550.1">
    <property type="nucleotide sequence ID" value="NZ_CBCSJO010000006.1"/>
</dbReference>
<reference evidence="2 3" key="1">
    <citation type="submission" date="2017-05" db="EMBL/GenBank/DDBJ databases">
        <authorList>
            <person name="Varghese N."/>
            <person name="Submissions S."/>
        </authorList>
    </citation>
    <scope>NUCLEOTIDE SEQUENCE [LARGE SCALE GENOMIC DNA]</scope>
    <source>
        <strain evidence="2 3">DSM 19036</strain>
    </source>
</reference>
<evidence type="ECO:0000259" key="1">
    <source>
        <dbReference type="Pfam" id="PF20282"/>
    </source>
</evidence>
<dbReference type="InterPro" id="IPR046914">
    <property type="entry name" value="ABC-3C_CTD6"/>
</dbReference>
<dbReference type="AlphaFoldDB" id="A0A521DN79"/>